<comment type="catalytic activity">
    <reaction evidence="10">
        <text>5-aminomethyl-2-thiouridine(34) in tRNA + S-adenosyl-L-methionine = 5-methylaminomethyl-2-thiouridine(34) in tRNA + S-adenosyl-L-homocysteine + H(+)</text>
        <dbReference type="Rhea" id="RHEA:19569"/>
        <dbReference type="Rhea" id="RHEA-COMP:10195"/>
        <dbReference type="Rhea" id="RHEA-COMP:10197"/>
        <dbReference type="ChEBI" id="CHEBI:15378"/>
        <dbReference type="ChEBI" id="CHEBI:57856"/>
        <dbReference type="ChEBI" id="CHEBI:59789"/>
        <dbReference type="ChEBI" id="CHEBI:74454"/>
        <dbReference type="ChEBI" id="CHEBI:74455"/>
        <dbReference type="EC" id="2.1.1.61"/>
    </reaction>
</comment>
<dbReference type="PANTHER" id="PTHR13847:SF283">
    <property type="entry name" value="TRNA 5-METHYLAMINOMETHYL-2-THIOURIDINE BIOSYNTHESIS BIFUNCTIONAL PROTEIN MNMC"/>
    <property type="match status" value="1"/>
</dbReference>
<evidence type="ECO:0000256" key="4">
    <source>
        <dbReference type="ARBA" id="ARBA00022679"/>
    </source>
</evidence>
<dbReference type="GO" id="GO:0016645">
    <property type="term" value="F:oxidoreductase activity, acting on the CH-NH group of donors"/>
    <property type="evidence" value="ECO:0007669"/>
    <property type="project" value="InterPro"/>
</dbReference>
<keyword evidence="7 10" id="KW-0274">FAD</keyword>
<dbReference type="PANTHER" id="PTHR13847">
    <property type="entry name" value="SARCOSINE DEHYDROGENASE-RELATED"/>
    <property type="match status" value="1"/>
</dbReference>
<dbReference type="Pfam" id="PF01266">
    <property type="entry name" value="DAO"/>
    <property type="match status" value="1"/>
</dbReference>
<keyword evidence="3 10" id="KW-0285">Flavoprotein</keyword>
<evidence type="ECO:0000313" key="13">
    <source>
        <dbReference type="EMBL" id="QEA11840.1"/>
    </source>
</evidence>
<comment type="subcellular location">
    <subcellularLocation>
        <location evidence="10">Cytoplasm</location>
    </subcellularLocation>
</comment>
<evidence type="ECO:0000259" key="12">
    <source>
        <dbReference type="Pfam" id="PF05430"/>
    </source>
</evidence>
<dbReference type="EC" id="1.5.-.-" evidence="10"/>
<dbReference type="EMBL" id="CP042344">
    <property type="protein sequence ID" value="QEA11840.1"/>
    <property type="molecule type" value="Genomic_DNA"/>
</dbReference>
<feature type="domain" description="FAD dependent oxidoreductase" evidence="11">
    <location>
        <begin position="252"/>
        <end position="610"/>
    </location>
</feature>
<proteinExistence type="inferred from homology"/>
<accession>A0A5B8RQE5</accession>
<dbReference type="GO" id="GO:0002097">
    <property type="term" value="P:tRNA wobble base modification"/>
    <property type="evidence" value="ECO:0007669"/>
    <property type="project" value="UniProtKB-UniRule"/>
</dbReference>
<dbReference type="InterPro" id="IPR036188">
    <property type="entry name" value="FAD/NAD-bd_sf"/>
</dbReference>
<dbReference type="InterPro" id="IPR047785">
    <property type="entry name" value="tRNA_MNMC2"/>
</dbReference>
<feature type="region of interest" description="FAD-dependent cmnm(5)s(2)U34 oxidoreductase" evidence="10">
    <location>
        <begin position="255"/>
        <end position="644"/>
    </location>
</feature>
<dbReference type="Pfam" id="PF05430">
    <property type="entry name" value="Methyltransf_30"/>
    <property type="match status" value="1"/>
</dbReference>
<dbReference type="NCBIfam" id="TIGR03197">
    <property type="entry name" value="MnmC_Cterm"/>
    <property type="match status" value="1"/>
</dbReference>
<organism evidence="13 14">
    <name type="scientific">Comamonas flocculans</name>
    <dbReference type="NCBI Taxonomy" id="2597701"/>
    <lineage>
        <taxon>Bacteria</taxon>
        <taxon>Pseudomonadati</taxon>
        <taxon>Pseudomonadota</taxon>
        <taxon>Betaproteobacteria</taxon>
        <taxon>Burkholderiales</taxon>
        <taxon>Comamonadaceae</taxon>
        <taxon>Comamonas</taxon>
    </lineage>
</organism>
<keyword evidence="8 10" id="KW-0560">Oxidoreductase</keyword>
<evidence type="ECO:0000256" key="10">
    <source>
        <dbReference type="HAMAP-Rule" id="MF_01102"/>
    </source>
</evidence>
<feature type="domain" description="MnmC-like methyltransferase" evidence="12">
    <location>
        <begin position="108"/>
        <end position="228"/>
    </location>
</feature>
<dbReference type="OrthoDB" id="9786494at2"/>
<dbReference type="RefSeq" id="WP_146911397.1">
    <property type="nucleotide sequence ID" value="NZ_CP042344.1"/>
</dbReference>
<dbReference type="Gene3D" id="3.30.9.10">
    <property type="entry name" value="D-Amino Acid Oxidase, subunit A, domain 2"/>
    <property type="match status" value="1"/>
</dbReference>
<dbReference type="Proteomes" id="UP000321199">
    <property type="component" value="Chromosome"/>
</dbReference>
<evidence type="ECO:0000256" key="8">
    <source>
        <dbReference type="ARBA" id="ARBA00023002"/>
    </source>
</evidence>
<keyword evidence="9 10" id="KW-0511">Multifunctional enzyme</keyword>
<dbReference type="EC" id="2.1.1.61" evidence="10"/>
<evidence type="ECO:0000256" key="1">
    <source>
        <dbReference type="ARBA" id="ARBA00022490"/>
    </source>
</evidence>
<dbReference type="InterPro" id="IPR023032">
    <property type="entry name" value="tRNA_MAMT_biosynth_bifunc_MnmC"/>
</dbReference>
<reference evidence="13 14" key="1">
    <citation type="submission" date="2019-07" db="EMBL/GenBank/DDBJ databases">
        <title>Complete genome sequence of Comamonas sp. NLF 7-7 isolated from livestock.</title>
        <authorList>
            <person name="Kim D.H."/>
            <person name="Kim J.G."/>
        </authorList>
    </citation>
    <scope>NUCLEOTIDE SEQUENCE [LARGE SCALE GENOMIC DNA]</scope>
    <source>
        <strain evidence="13 14">NLF 7-7</strain>
    </source>
</reference>
<dbReference type="InterPro" id="IPR008471">
    <property type="entry name" value="MnmC-like_methylTransf"/>
</dbReference>
<dbReference type="GO" id="GO:0005737">
    <property type="term" value="C:cytoplasm"/>
    <property type="evidence" value="ECO:0007669"/>
    <property type="project" value="UniProtKB-SubCell"/>
</dbReference>
<evidence type="ECO:0000259" key="11">
    <source>
        <dbReference type="Pfam" id="PF01266"/>
    </source>
</evidence>
<evidence type="ECO:0000256" key="3">
    <source>
        <dbReference type="ARBA" id="ARBA00022630"/>
    </source>
</evidence>
<comment type="cofactor">
    <cofactor evidence="10">
        <name>FAD</name>
        <dbReference type="ChEBI" id="CHEBI:57692"/>
    </cofactor>
</comment>
<keyword evidence="14" id="KW-1185">Reference proteome</keyword>
<protein>
    <recommendedName>
        <fullName evidence="10">tRNA 5-methylaminomethyl-2-thiouridine biosynthesis bifunctional protein MnmC</fullName>
        <shortName evidence="10">tRNA mnm(5)s(2)U biosynthesis bifunctional protein</shortName>
    </recommendedName>
    <domain>
        <recommendedName>
            <fullName evidence="10">tRNA (mnm(5)s(2)U34)-methyltransferase</fullName>
            <ecNumber evidence="10">2.1.1.61</ecNumber>
        </recommendedName>
    </domain>
    <domain>
        <recommendedName>
            <fullName evidence="10">FAD-dependent cmnm(5)s(2)U34 oxidoreductase</fullName>
            <ecNumber evidence="10">1.5.-.-</ecNumber>
        </recommendedName>
    </domain>
</protein>
<comment type="function">
    <text evidence="10">Catalyzes the last two steps in the biosynthesis of 5-methylaminomethyl-2-thiouridine (mnm(5)s(2)U) at the wobble position (U34) in tRNA. Catalyzes the FAD-dependent demodification of cmnm(5)s(2)U34 to nm(5)s(2)U34, followed by the transfer of a methyl group from S-adenosyl-L-methionine to nm(5)s(2)U34, to form mnm(5)s(2)U34.</text>
</comment>
<dbReference type="GO" id="GO:0050660">
    <property type="term" value="F:flavin adenine dinucleotide binding"/>
    <property type="evidence" value="ECO:0007669"/>
    <property type="project" value="UniProtKB-UniRule"/>
</dbReference>
<dbReference type="AlphaFoldDB" id="A0A5B8RQE5"/>
<dbReference type="GO" id="GO:0004808">
    <property type="term" value="F:tRNA (5-methylaminomethyl-2-thiouridylate)(34)-methyltransferase activity"/>
    <property type="evidence" value="ECO:0007669"/>
    <property type="project" value="UniProtKB-EC"/>
</dbReference>
<name>A0A5B8RQE5_9BURK</name>
<evidence type="ECO:0000256" key="7">
    <source>
        <dbReference type="ARBA" id="ARBA00022827"/>
    </source>
</evidence>
<dbReference type="NCBIfam" id="NF033855">
    <property type="entry name" value="tRNA_MNMC2"/>
    <property type="match status" value="1"/>
</dbReference>
<comment type="similarity">
    <text evidence="10">In the N-terminal section; belongs to the methyltransferase superfamily. tRNA (mnm(5)s(2)U34)-methyltransferase family.</text>
</comment>
<keyword evidence="2 10" id="KW-0489">Methyltransferase</keyword>
<evidence type="ECO:0000256" key="2">
    <source>
        <dbReference type="ARBA" id="ARBA00022603"/>
    </source>
</evidence>
<keyword evidence="4 10" id="KW-0808">Transferase</keyword>
<keyword evidence="5 10" id="KW-0949">S-adenosyl-L-methionine</keyword>
<dbReference type="InterPro" id="IPR006076">
    <property type="entry name" value="FAD-dep_OxRdtase"/>
</dbReference>
<dbReference type="InterPro" id="IPR029063">
    <property type="entry name" value="SAM-dependent_MTases_sf"/>
</dbReference>
<dbReference type="GO" id="GO:0032259">
    <property type="term" value="P:methylation"/>
    <property type="evidence" value="ECO:0007669"/>
    <property type="project" value="UniProtKB-KW"/>
</dbReference>
<dbReference type="SUPFAM" id="SSF51971">
    <property type="entry name" value="Nucleotide-binding domain"/>
    <property type="match status" value="1"/>
</dbReference>
<sequence>MAEPLLWLDDGTPASARFGDRYHSRAGHGLPQARGTFLAGCELPQAWAGRAQWHVLETGFGLGLNFLVTWDAWRKDPARPQLLHFTSCEAWPVAPEALLRATPPEPALQALAAQLAAQYRGMTPGVQRLAFEHGRVLLTVLVGDAQRMLRAQRLQADCVYLDGFAPRLNPRMWSEHTLKAVARSCRRGARIATWCTAHSVRETLARCGFALHIAEGVPPKRENLRGSYEPPWQPHPVRAALPATTLAQGRECAVVGAGLAGASVADSLVRRGWRVTVHERGAGAASGASGVPAAIAAPHVSPDDSLISRLSRAGLRALQLALHQHAGDLQGTDWALGGVLEHRVGESARLPGDSPEWRHWSAPADARQRAQAWLPAQASALWHSGAGWLRPQALIERLLAQAGVKLQTHSDIARIEASAEAHARWRLLDARGRLLGEADLVVVCAGAASGALGPQAAALPLQPVRGMCSLGARLPGKDNVPWPGQPVNGHGMLVPGPAGDAAPHWVCGSTFERGQDRLPLTPVEIKAGHEANFAKLSLLLPALASALAPLFAGGGAGLRAWSGVRCSLPDHLPLVGPLDAARQPGLWVCTGLGARGATLASLCAELLAARLHGEPLPLDAALARALMSERFLPTVPPAAAHADA</sequence>
<gene>
    <name evidence="10 13" type="primary">mnmC</name>
    <name evidence="13" type="ORF">FOZ74_01640</name>
</gene>
<evidence type="ECO:0000256" key="6">
    <source>
        <dbReference type="ARBA" id="ARBA00022694"/>
    </source>
</evidence>
<evidence type="ECO:0000256" key="5">
    <source>
        <dbReference type="ARBA" id="ARBA00022691"/>
    </source>
</evidence>
<dbReference type="SUPFAM" id="SSF53335">
    <property type="entry name" value="S-adenosyl-L-methionine-dependent methyltransferases"/>
    <property type="match status" value="1"/>
</dbReference>
<dbReference type="Gene3D" id="3.40.50.150">
    <property type="entry name" value="Vaccinia Virus protein VP39"/>
    <property type="match status" value="1"/>
</dbReference>
<keyword evidence="6 10" id="KW-0819">tRNA processing</keyword>
<comment type="similarity">
    <text evidence="10">In the C-terminal section; belongs to the DAO family.</text>
</comment>
<dbReference type="InterPro" id="IPR017610">
    <property type="entry name" value="tRNA_S-uridine_synth_MnmC_C"/>
</dbReference>
<dbReference type="Gene3D" id="3.50.50.60">
    <property type="entry name" value="FAD/NAD(P)-binding domain"/>
    <property type="match status" value="1"/>
</dbReference>
<keyword evidence="1 10" id="KW-0963">Cytoplasm</keyword>
<evidence type="ECO:0000256" key="9">
    <source>
        <dbReference type="ARBA" id="ARBA00023268"/>
    </source>
</evidence>
<feature type="region of interest" description="tRNA (mnm(5)s(2)U34)-methyltransferase" evidence="10">
    <location>
        <begin position="1"/>
        <end position="229"/>
    </location>
</feature>
<dbReference type="KEGG" id="cof:FOZ74_01640"/>
<evidence type="ECO:0000313" key="14">
    <source>
        <dbReference type="Proteomes" id="UP000321199"/>
    </source>
</evidence>
<dbReference type="HAMAP" id="MF_01102">
    <property type="entry name" value="MnmC"/>
    <property type="match status" value="1"/>
</dbReference>